<dbReference type="Proteomes" id="UP000654304">
    <property type="component" value="Unassembled WGS sequence"/>
</dbReference>
<proteinExistence type="inferred from homology"/>
<comment type="similarity">
    <text evidence="1">Belongs to the UPF0246 family.</text>
</comment>
<name>A0ABR7A9G2_9BURK</name>
<protein>
    <recommendedName>
        <fullName evidence="1">UPF0246 protein H8K43_17815</fullName>
    </recommendedName>
</protein>
<comment type="caution">
    <text evidence="2">The sequence shown here is derived from an EMBL/GenBank/DDBJ whole genome shotgun (WGS) entry which is preliminary data.</text>
</comment>
<sequence>MLIVLSPAKSLDFEKKAPVATMTEPVLLDQAGLLIERMREVSALELQQLMAISPALAELNVQRFRDWQAQPDRECIKQAAFAFNGDVYDGLSASTLPLKSMDYLQSHVRILSGLYGVLRPFDALQPYRLEMGTVLQNLRGRNLYAFWGDRVSQQINLQLSQLKLKTVLNLASEEYFKVIKNKALQAEVLTPVFQDWKSGRYKVISFFAKRARGLMARYCIEHGIQDPVALRGFDLDGYRFIEEESTPSRMLFRRKRDE</sequence>
<dbReference type="RefSeq" id="WP_186905106.1">
    <property type="nucleotide sequence ID" value="NZ_JACOGD010000012.1"/>
</dbReference>
<evidence type="ECO:0000313" key="3">
    <source>
        <dbReference type="Proteomes" id="UP000654304"/>
    </source>
</evidence>
<gene>
    <name evidence="2" type="primary">yaaA</name>
    <name evidence="2" type="ORF">H8K43_17815</name>
</gene>
<dbReference type="InterPro" id="IPR005583">
    <property type="entry name" value="YaaA"/>
</dbReference>
<evidence type="ECO:0000256" key="1">
    <source>
        <dbReference type="HAMAP-Rule" id="MF_00652"/>
    </source>
</evidence>
<dbReference type="Pfam" id="PF03883">
    <property type="entry name" value="H2O2_YaaD"/>
    <property type="match status" value="1"/>
</dbReference>
<organism evidence="2 3">
    <name type="scientific">Undibacterium curvum</name>
    <dbReference type="NCBI Taxonomy" id="2762294"/>
    <lineage>
        <taxon>Bacteria</taxon>
        <taxon>Pseudomonadati</taxon>
        <taxon>Pseudomonadota</taxon>
        <taxon>Betaproteobacteria</taxon>
        <taxon>Burkholderiales</taxon>
        <taxon>Oxalobacteraceae</taxon>
        <taxon>Undibacterium</taxon>
    </lineage>
</organism>
<accession>A0ABR7A9G2</accession>
<reference evidence="2 3" key="1">
    <citation type="submission" date="2020-08" db="EMBL/GenBank/DDBJ databases">
        <title>Novel species isolated from subtropical streams in China.</title>
        <authorList>
            <person name="Lu H."/>
        </authorList>
    </citation>
    <scope>NUCLEOTIDE SEQUENCE [LARGE SCALE GENOMIC DNA]</scope>
    <source>
        <strain evidence="2 3">CY22W</strain>
    </source>
</reference>
<dbReference type="HAMAP" id="MF_00652">
    <property type="entry name" value="UPF0246"/>
    <property type="match status" value="1"/>
</dbReference>
<dbReference type="PANTHER" id="PTHR30283">
    <property type="entry name" value="PEROXIDE STRESS RESPONSE PROTEIN YAAA"/>
    <property type="match status" value="1"/>
</dbReference>
<keyword evidence="3" id="KW-1185">Reference proteome</keyword>
<dbReference type="EMBL" id="JACOGD010000012">
    <property type="protein sequence ID" value="MBC3933541.1"/>
    <property type="molecule type" value="Genomic_DNA"/>
</dbReference>
<dbReference type="NCBIfam" id="NF002542">
    <property type="entry name" value="PRK02101.1-3"/>
    <property type="match status" value="1"/>
</dbReference>
<evidence type="ECO:0000313" key="2">
    <source>
        <dbReference type="EMBL" id="MBC3933541.1"/>
    </source>
</evidence>
<dbReference type="PANTHER" id="PTHR30283:SF4">
    <property type="entry name" value="PEROXIDE STRESS RESISTANCE PROTEIN YAAA"/>
    <property type="match status" value="1"/>
</dbReference>